<name>A1K521_AZOSB</name>
<dbReference type="STRING" id="62928.azo1309"/>
<dbReference type="KEGG" id="azo:azo1309"/>
<dbReference type="Proteomes" id="UP000002588">
    <property type="component" value="Chromosome"/>
</dbReference>
<proteinExistence type="predicted"/>
<dbReference type="EMBL" id="AM406670">
    <property type="protein sequence ID" value="CAL93926.1"/>
    <property type="molecule type" value="Genomic_DNA"/>
</dbReference>
<dbReference type="RefSeq" id="WP_011765042.1">
    <property type="nucleotide sequence ID" value="NC_008702.1"/>
</dbReference>
<sequence>MATPQRRSDRDLSAELAAEPHCFGFFQAVRLLELISEAAGHERPVRFRAALSLAFPPSELAAATVPAGAEGERPMGGELSVAFMGLTGPSGVLPHVYTEMLLERNHLRHDGAAGAFLDLFNHRALALFHEGWRKYRHWLAAERAGTDRFAEHLLDLCGLGPAALASIGGGETPARLAFLRYAGLLAQRPLSAHALETVIAGVLGVTVRIESFSGRWMVLPEAERSRLGTYACGLGSEACSGDRVWDAQGAVRLRVGPVRRQQFDTLLPGGAAARMLAGLIRYAVGHALACTVVVVLDRRDIPQPRLGADAPLSLGGNLWFEARAREDDADDLRYALLD</sequence>
<dbReference type="Pfam" id="PF06996">
    <property type="entry name" value="T6SS_TssG"/>
    <property type="match status" value="1"/>
</dbReference>
<dbReference type="PANTHER" id="PTHR35564:SF4">
    <property type="entry name" value="CYTOPLASMIC PROTEIN"/>
    <property type="match status" value="1"/>
</dbReference>
<dbReference type="HOGENOM" id="CLU_048238_4_0_4"/>
<dbReference type="PANTHER" id="PTHR35564">
    <property type="match status" value="1"/>
</dbReference>
<evidence type="ECO:0008006" key="3">
    <source>
        <dbReference type="Google" id="ProtNLM"/>
    </source>
</evidence>
<organism evidence="1 2">
    <name type="scientific">Azoarcus sp. (strain BH72)</name>
    <dbReference type="NCBI Taxonomy" id="418699"/>
    <lineage>
        <taxon>Bacteria</taxon>
        <taxon>Pseudomonadati</taxon>
        <taxon>Pseudomonadota</taxon>
        <taxon>Betaproteobacteria</taxon>
        <taxon>Rhodocyclales</taxon>
        <taxon>Zoogloeaceae</taxon>
        <taxon>Azoarcus</taxon>
    </lineage>
</organism>
<dbReference type="AlphaFoldDB" id="A1K521"/>
<dbReference type="eggNOG" id="COG3520">
    <property type="taxonomic scope" value="Bacteria"/>
</dbReference>
<gene>
    <name evidence="1" type="ordered locus">azo1309</name>
</gene>
<evidence type="ECO:0000313" key="1">
    <source>
        <dbReference type="EMBL" id="CAL93926.1"/>
    </source>
</evidence>
<evidence type="ECO:0000313" key="2">
    <source>
        <dbReference type="Proteomes" id="UP000002588"/>
    </source>
</evidence>
<reference evidence="1 2" key="1">
    <citation type="journal article" date="2006" name="Nat. Biotechnol.">
        <title>Complete genome of the mutualistic, N2-fixing grass endophyte Azoarcus sp. strain BH72.</title>
        <authorList>
            <person name="Krause A."/>
            <person name="Ramakumar A."/>
            <person name="Bartels D."/>
            <person name="Battistoni F."/>
            <person name="Bekel T."/>
            <person name="Boch J."/>
            <person name="Boehm M."/>
            <person name="Friedrich F."/>
            <person name="Hurek T."/>
            <person name="Krause L."/>
            <person name="Linke B."/>
            <person name="McHardy A.C."/>
            <person name="Sarkar A."/>
            <person name="Schneiker S."/>
            <person name="Syed A.A."/>
            <person name="Thauer R."/>
            <person name="Vorhoelter F.-J."/>
            <person name="Weidner S."/>
            <person name="Puehler A."/>
            <person name="Reinhold-Hurek B."/>
            <person name="Kaiser O."/>
            <person name="Goesmann A."/>
        </authorList>
    </citation>
    <scope>NUCLEOTIDE SEQUENCE [LARGE SCALE GENOMIC DNA]</scope>
    <source>
        <strain evidence="1 2">BH72</strain>
    </source>
</reference>
<accession>A1K521</accession>
<protein>
    <recommendedName>
        <fullName evidence="3">Cytoplasmic protein</fullName>
    </recommendedName>
</protein>
<dbReference type="InterPro" id="IPR010732">
    <property type="entry name" value="T6SS_TssG-like"/>
</dbReference>
<keyword evidence="2" id="KW-1185">Reference proteome</keyword>
<dbReference type="NCBIfam" id="TIGR03347">
    <property type="entry name" value="VI_chp_1"/>
    <property type="match status" value="1"/>
</dbReference>